<dbReference type="CDD" id="cd11395">
    <property type="entry name" value="bHLHzip_SREBP_like"/>
    <property type="match status" value="1"/>
</dbReference>
<dbReference type="PROSITE" id="PS50888">
    <property type="entry name" value="BHLH"/>
    <property type="match status" value="1"/>
</dbReference>
<evidence type="ECO:0000313" key="5">
    <source>
        <dbReference type="Proteomes" id="UP000800200"/>
    </source>
</evidence>
<dbReference type="Proteomes" id="UP000800200">
    <property type="component" value="Unassembled WGS sequence"/>
</dbReference>
<feature type="domain" description="BHLH" evidence="3">
    <location>
        <begin position="237"/>
        <end position="297"/>
    </location>
</feature>
<dbReference type="Gene3D" id="4.10.280.10">
    <property type="entry name" value="Helix-loop-helix DNA-binding domain"/>
    <property type="match status" value="1"/>
</dbReference>
<dbReference type="InterPro" id="IPR011598">
    <property type="entry name" value="bHLH_dom"/>
</dbReference>
<dbReference type="PANTHER" id="PTHR47336">
    <property type="entry name" value="TRANSCRIPTION FACTOR HMS1-RELATED"/>
    <property type="match status" value="1"/>
</dbReference>
<dbReference type="InterPro" id="IPR052099">
    <property type="entry name" value="Regulatory_TF_Diverse"/>
</dbReference>
<dbReference type="AlphaFoldDB" id="A0A6A6EFU9"/>
<evidence type="ECO:0000256" key="2">
    <source>
        <dbReference type="SAM" id="MobiDB-lite"/>
    </source>
</evidence>
<name>A0A6A6EFU9_9PEZI</name>
<dbReference type="SUPFAM" id="SSF47459">
    <property type="entry name" value="HLH, helix-loop-helix DNA-binding domain"/>
    <property type="match status" value="1"/>
</dbReference>
<dbReference type="PANTHER" id="PTHR47336:SF2">
    <property type="entry name" value="TRANSCRIPTION FACTOR HMS1-RELATED"/>
    <property type="match status" value="1"/>
</dbReference>
<dbReference type="SMART" id="SM00353">
    <property type="entry name" value="HLH"/>
    <property type="match status" value="1"/>
</dbReference>
<feature type="compositionally biased region" description="Basic and acidic residues" evidence="2">
    <location>
        <begin position="244"/>
        <end position="261"/>
    </location>
</feature>
<accession>A0A6A6EFU9</accession>
<feature type="region of interest" description="Disordered" evidence="2">
    <location>
        <begin position="1"/>
        <end position="32"/>
    </location>
</feature>
<dbReference type="InterPro" id="IPR036638">
    <property type="entry name" value="HLH_DNA-bd_sf"/>
</dbReference>
<proteinExistence type="predicted"/>
<dbReference type="EMBL" id="ML994618">
    <property type="protein sequence ID" value="KAF2190594.1"/>
    <property type="molecule type" value="Genomic_DNA"/>
</dbReference>
<evidence type="ECO:0000256" key="1">
    <source>
        <dbReference type="SAM" id="Coils"/>
    </source>
</evidence>
<gene>
    <name evidence="4" type="ORF">K469DRAFT_721498</name>
</gene>
<keyword evidence="5" id="KW-1185">Reference proteome</keyword>
<organism evidence="4 5">
    <name type="scientific">Zopfia rhizophila CBS 207.26</name>
    <dbReference type="NCBI Taxonomy" id="1314779"/>
    <lineage>
        <taxon>Eukaryota</taxon>
        <taxon>Fungi</taxon>
        <taxon>Dikarya</taxon>
        <taxon>Ascomycota</taxon>
        <taxon>Pezizomycotina</taxon>
        <taxon>Dothideomycetes</taxon>
        <taxon>Dothideomycetes incertae sedis</taxon>
        <taxon>Zopfiaceae</taxon>
        <taxon>Zopfia</taxon>
    </lineage>
</organism>
<evidence type="ECO:0000259" key="3">
    <source>
        <dbReference type="PROSITE" id="PS50888"/>
    </source>
</evidence>
<feature type="region of interest" description="Disordered" evidence="2">
    <location>
        <begin position="152"/>
        <end position="283"/>
    </location>
</feature>
<dbReference type="OrthoDB" id="2133190at2759"/>
<feature type="coiled-coil region" evidence="1">
    <location>
        <begin position="287"/>
        <end position="314"/>
    </location>
</feature>
<dbReference type="Pfam" id="PF00010">
    <property type="entry name" value="HLH"/>
    <property type="match status" value="1"/>
</dbReference>
<feature type="compositionally biased region" description="Basic residues" evidence="2">
    <location>
        <begin position="207"/>
        <end position="217"/>
    </location>
</feature>
<feature type="compositionally biased region" description="Polar residues" evidence="2">
    <location>
        <begin position="152"/>
        <end position="168"/>
    </location>
</feature>
<keyword evidence="1" id="KW-0175">Coiled coil</keyword>
<sequence length="333" mass="37261">MAVDWAPFTQPDPLVDAGQPRREPSFNDMSNPSSYPLVVDADYSPSNEAFTYPDTFDKMYLADSYTTRPDYSLDDWVNCDFFDRPLNPVELPAGFAPKTHAVFNATLPAAASATATVNMNQWSPVNPAPFGRLGNYNDAFANGLPFGAINSDSFESSLPSPRGSSPTPSLCEDGPQPVQQASPALSYRSLKRESPDDGTEEEPAPKRVQRRRGRPRINRSETDPTNDSYESPKSRPSRRLPHNQVERKYREGLNSELERLRRAVPTLPQRDSNDLTSPPKPSKATVLASAIEYIKKIEKERDLLLEENERLRGMRPSPAKLRGYGWNNERSNS</sequence>
<evidence type="ECO:0000313" key="4">
    <source>
        <dbReference type="EMBL" id="KAF2190594.1"/>
    </source>
</evidence>
<dbReference type="GO" id="GO:0046983">
    <property type="term" value="F:protein dimerization activity"/>
    <property type="evidence" value="ECO:0007669"/>
    <property type="project" value="InterPro"/>
</dbReference>
<protein>
    <recommendedName>
        <fullName evidence="3">BHLH domain-containing protein</fullName>
    </recommendedName>
</protein>
<reference evidence="4" key="1">
    <citation type="journal article" date="2020" name="Stud. Mycol.">
        <title>101 Dothideomycetes genomes: a test case for predicting lifestyles and emergence of pathogens.</title>
        <authorList>
            <person name="Haridas S."/>
            <person name="Albert R."/>
            <person name="Binder M."/>
            <person name="Bloem J."/>
            <person name="Labutti K."/>
            <person name="Salamov A."/>
            <person name="Andreopoulos B."/>
            <person name="Baker S."/>
            <person name="Barry K."/>
            <person name="Bills G."/>
            <person name="Bluhm B."/>
            <person name="Cannon C."/>
            <person name="Castanera R."/>
            <person name="Culley D."/>
            <person name="Daum C."/>
            <person name="Ezra D."/>
            <person name="Gonzalez J."/>
            <person name="Henrissat B."/>
            <person name="Kuo A."/>
            <person name="Liang C."/>
            <person name="Lipzen A."/>
            <person name="Lutzoni F."/>
            <person name="Magnuson J."/>
            <person name="Mondo S."/>
            <person name="Nolan M."/>
            <person name="Ohm R."/>
            <person name="Pangilinan J."/>
            <person name="Park H.-J."/>
            <person name="Ramirez L."/>
            <person name="Alfaro M."/>
            <person name="Sun H."/>
            <person name="Tritt A."/>
            <person name="Yoshinaga Y."/>
            <person name="Zwiers L.-H."/>
            <person name="Turgeon B."/>
            <person name="Goodwin S."/>
            <person name="Spatafora J."/>
            <person name="Crous P."/>
            <person name="Grigoriev I."/>
        </authorList>
    </citation>
    <scope>NUCLEOTIDE SEQUENCE</scope>
    <source>
        <strain evidence="4">CBS 207.26</strain>
    </source>
</reference>